<feature type="compositionally biased region" description="Polar residues" evidence="2">
    <location>
        <begin position="457"/>
        <end position="467"/>
    </location>
</feature>
<keyword evidence="4" id="KW-1185">Reference proteome</keyword>
<protein>
    <submittedName>
        <fullName evidence="3">Uncharacterized protein</fullName>
    </submittedName>
</protein>
<comment type="caution">
    <text evidence="3">The sequence shown here is derived from an EMBL/GenBank/DDBJ whole genome shotgun (WGS) entry which is preliminary data.</text>
</comment>
<name>A0AAV1IK46_9CHLO</name>
<comment type="similarity">
    <text evidence="1">Belongs to the LTV1 family.</text>
</comment>
<dbReference type="EMBL" id="CAUYUE010000017">
    <property type="protein sequence ID" value="CAK0787509.1"/>
    <property type="molecule type" value="Genomic_DNA"/>
</dbReference>
<dbReference type="PANTHER" id="PTHR21531:SF0">
    <property type="entry name" value="PROTEIN LTV1 HOMOLOG"/>
    <property type="match status" value="1"/>
</dbReference>
<gene>
    <name evidence="3" type="ORF">CVIRNUC_010729</name>
</gene>
<evidence type="ECO:0000256" key="1">
    <source>
        <dbReference type="ARBA" id="ARBA00009078"/>
    </source>
</evidence>
<dbReference type="Pfam" id="PF04180">
    <property type="entry name" value="LTV"/>
    <property type="match status" value="1"/>
</dbReference>
<feature type="region of interest" description="Disordered" evidence="2">
    <location>
        <begin position="92"/>
        <end position="124"/>
    </location>
</feature>
<dbReference type="AlphaFoldDB" id="A0AAV1IK46"/>
<evidence type="ECO:0000256" key="2">
    <source>
        <dbReference type="SAM" id="MobiDB-lite"/>
    </source>
</evidence>
<organism evidence="3 4">
    <name type="scientific">Coccomyxa viridis</name>
    <dbReference type="NCBI Taxonomy" id="1274662"/>
    <lineage>
        <taxon>Eukaryota</taxon>
        <taxon>Viridiplantae</taxon>
        <taxon>Chlorophyta</taxon>
        <taxon>core chlorophytes</taxon>
        <taxon>Trebouxiophyceae</taxon>
        <taxon>Trebouxiophyceae incertae sedis</taxon>
        <taxon>Coccomyxaceae</taxon>
        <taxon>Coccomyxa</taxon>
    </lineage>
</organism>
<accession>A0AAV1IK46</accession>
<dbReference type="GO" id="GO:0000056">
    <property type="term" value="P:ribosomal small subunit export from nucleus"/>
    <property type="evidence" value="ECO:0007669"/>
    <property type="project" value="TreeGrafter"/>
</dbReference>
<feature type="region of interest" description="Disordered" evidence="2">
    <location>
        <begin position="21"/>
        <end position="46"/>
    </location>
</feature>
<dbReference type="GO" id="GO:0005634">
    <property type="term" value="C:nucleus"/>
    <property type="evidence" value="ECO:0007669"/>
    <property type="project" value="TreeGrafter"/>
</dbReference>
<dbReference type="InterPro" id="IPR007307">
    <property type="entry name" value="Ltv1"/>
</dbReference>
<feature type="compositionally biased region" description="Basic and acidic residues" evidence="2">
    <location>
        <begin position="468"/>
        <end position="482"/>
    </location>
</feature>
<feature type="compositionally biased region" description="Acidic residues" evidence="2">
    <location>
        <begin position="22"/>
        <end position="31"/>
    </location>
</feature>
<evidence type="ECO:0000313" key="3">
    <source>
        <dbReference type="EMBL" id="CAK0787509.1"/>
    </source>
</evidence>
<proteinExistence type="inferred from homology"/>
<feature type="region of interest" description="Disordered" evidence="2">
    <location>
        <begin position="243"/>
        <end position="270"/>
    </location>
</feature>
<feature type="region of interest" description="Disordered" evidence="2">
    <location>
        <begin position="441"/>
        <end position="482"/>
    </location>
</feature>
<evidence type="ECO:0000313" key="4">
    <source>
        <dbReference type="Proteomes" id="UP001314263"/>
    </source>
</evidence>
<dbReference type="Proteomes" id="UP001314263">
    <property type="component" value="Unassembled WGS sequence"/>
</dbReference>
<feature type="compositionally biased region" description="Basic and acidic residues" evidence="2">
    <location>
        <begin position="92"/>
        <end position="105"/>
    </location>
</feature>
<reference evidence="3 4" key="1">
    <citation type="submission" date="2023-10" db="EMBL/GenBank/DDBJ databases">
        <authorList>
            <person name="Maclean D."/>
            <person name="Macfadyen A."/>
        </authorList>
    </citation>
    <scope>NUCLEOTIDE SEQUENCE [LARGE SCALE GENOMIC DNA]</scope>
</reference>
<dbReference type="PANTHER" id="PTHR21531">
    <property type="entry name" value="LOW-TEMPERATURE VIABILITY PROTEIN LTV1-RELATED"/>
    <property type="match status" value="1"/>
</dbReference>
<sequence length="521" mass="56916">MGRRKPFIDKKSATTYSLLYTDADETGDEEAPSTASQDAGAVTSRPDHRAIIAELQGWQDEAPVVQVPEERRREIVDLGFPDDGYDYLKHLKGSADEGQGLKDDSPSAEQAPSGPRVYLPAPFIEPPPEDVRVIDARRLPPRQQATDEEAVYGALREVAAFSRDVEGQHIRGATEIEALNQMMRELEQQEGDDGTEGHGDLLDDFVSSALVKAPGHRAPSQKLATVPESEDEDVEGAYVLDDSASSLSDSSHADLHDDDSVSQSRRRAGSIASTYWRPERRDRTELSSVLDDRFEQLALDYDSDELGDLDELDGGGASLQDFDDVLTECLAEHQSSQYQNAGGSQAPGSTAASKHALLPCQQDDAPHTAVAKARELVMSGALRENDDAAAVEDPHIVACNWDCETVLSNYSNIDNHPGLLSEPSSRASLSRRSRRAQAETAAASVDKESTAVAPATAPSQASVSMQRSKNEDPEERKVRKRLVKEARREARVRKKSTKIIYKESAAVIKPDPMHKQRVIVA</sequence>
<dbReference type="GO" id="GO:0030688">
    <property type="term" value="C:preribosome, small subunit precursor"/>
    <property type="evidence" value="ECO:0007669"/>
    <property type="project" value="TreeGrafter"/>
</dbReference>
<dbReference type="GO" id="GO:0005829">
    <property type="term" value="C:cytosol"/>
    <property type="evidence" value="ECO:0007669"/>
    <property type="project" value="TreeGrafter"/>
</dbReference>
<dbReference type="GO" id="GO:0042274">
    <property type="term" value="P:ribosomal small subunit biogenesis"/>
    <property type="evidence" value="ECO:0007669"/>
    <property type="project" value="InterPro"/>
</dbReference>